<feature type="domain" description="Ig-like" evidence="2">
    <location>
        <begin position="5"/>
        <end position="133"/>
    </location>
</feature>
<dbReference type="GO" id="GO:0019815">
    <property type="term" value="C:B cell receptor complex"/>
    <property type="evidence" value="ECO:0007669"/>
    <property type="project" value="TreeGrafter"/>
</dbReference>
<name>A0A1L8HTD6_XENLA</name>
<dbReference type="OrthoDB" id="10012075at2759"/>
<dbReference type="STRING" id="8355.A0A1L8HTD6"/>
<dbReference type="GO" id="GO:0030183">
    <property type="term" value="P:B cell differentiation"/>
    <property type="evidence" value="ECO:0007669"/>
    <property type="project" value="TreeGrafter"/>
</dbReference>
<dbReference type="InterPro" id="IPR013106">
    <property type="entry name" value="Ig_V-set"/>
</dbReference>
<evidence type="ECO:0000256" key="1">
    <source>
        <dbReference type="ARBA" id="ARBA00023319"/>
    </source>
</evidence>
<dbReference type="OMA" id="IARISCH"/>
<dbReference type="Bgee" id="108696360">
    <property type="expression patterns" value="Expressed in spleen and 8 other cell types or tissues"/>
</dbReference>
<keyword evidence="1" id="KW-0393">Immunoglobulin domain</keyword>
<dbReference type="InterPro" id="IPR036179">
    <property type="entry name" value="Ig-like_dom_sf"/>
</dbReference>
<dbReference type="RefSeq" id="XP_018081144.1">
    <property type="nucleotide sequence ID" value="XM_018225655.2"/>
</dbReference>
<dbReference type="PaxDb" id="8355-A0A1L8HTD6"/>
<dbReference type="InterPro" id="IPR007110">
    <property type="entry name" value="Ig-like_dom"/>
</dbReference>
<dbReference type="Proteomes" id="UP000186698">
    <property type="component" value="Chromosome 1L"/>
</dbReference>
<dbReference type="Gene3D" id="2.60.40.10">
    <property type="entry name" value="Immunoglobulins"/>
    <property type="match status" value="1"/>
</dbReference>
<evidence type="ECO:0000313" key="4">
    <source>
        <dbReference type="RefSeq" id="XP_018081144.1"/>
    </source>
</evidence>
<dbReference type="SUPFAM" id="SSF48726">
    <property type="entry name" value="Immunoglobulin"/>
    <property type="match status" value="1"/>
</dbReference>
<dbReference type="Pfam" id="PF07686">
    <property type="entry name" value="V-set"/>
    <property type="match status" value="1"/>
</dbReference>
<dbReference type="GO" id="GO:0050853">
    <property type="term" value="P:B cell receptor signaling pathway"/>
    <property type="evidence" value="ECO:0007669"/>
    <property type="project" value="TreeGrafter"/>
</dbReference>
<gene>
    <name evidence="4" type="primary">LOC108696360</name>
</gene>
<sequence>MARSPNFYILMLPLYCQVVFVNATLNVSQTPTNLSVTKGDNASITCSWEAEDQDERIRVWWKIYYESASAAHDGTVLASLIWTNNKSEVRIRSRNQSDYQLTKDKAKLWLFFVNESDAGTYICEITIDKPDLRSGKGKGTTLYVTDSVSSPTALANIAYLAVFLILVTVILLGYLLYKRRKKENIHLLHQRAPEAVQLNEIHENMNDGEDSSSSNSVRWAVSTLYESCDYFAMKTPETPEGAVYSLAL</sequence>
<reference evidence="4" key="1">
    <citation type="submission" date="2025-08" db="UniProtKB">
        <authorList>
            <consortium name="RefSeq"/>
        </authorList>
    </citation>
    <scope>IDENTIFICATION</scope>
    <source>
        <strain evidence="4">J_2021</strain>
        <tissue evidence="4">Erythrocytes</tissue>
    </source>
</reference>
<keyword evidence="3" id="KW-1185">Reference proteome</keyword>
<evidence type="ECO:0000313" key="3">
    <source>
        <dbReference type="Proteomes" id="UP000186698"/>
    </source>
</evidence>
<dbReference type="PANTHER" id="PTHR14334:SF1">
    <property type="entry name" value="B-CELL ANTIGEN RECEPTOR COMPLEX-ASSOCIATED PROTEIN ALPHA CHAIN"/>
    <property type="match status" value="1"/>
</dbReference>
<organism evidence="3 4">
    <name type="scientific">Xenopus laevis</name>
    <name type="common">African clawed frog</name>
    <dbReference type="NCBI Taxonomy" id="8355"/>
    <lineage>
        <taxon>Eukaryota</taxon>
        <taxon>Metazoa</taxon>
        <taxon>Chordata</taxon>
        <taxon>Craniata</taxon>
        <taxon>Vertebrata</taxon>
        <taxon>Euteleostomi</taxon>
        <taxon>Amphibia</taxon>
        <taxon>Batrachia</taxon>
        <taxon>Anura</taxon>
        <taxon>Pipoidea</taxon>
        <taxon>Pipidae</taxon>
        <taxon>Xenopodinae</taxon>
        <taxon>Xenopus</taxon>
        <taxon>Xenopus</taxon>
    </lineage>
</organism>
<dbReference type="InterPro" id="IPR013783">
    <property type="entry name" value="Ig-like_fold"/>
</dbReference>
<evidence type="ECO:0000259" key="2">
    <source>
        <dbReference type="PROSITE" id="PS50835"/>
    </source>
</evidence>
<dbReference type="PROSITE" id="PS50835">
    <property type="entry name" value="IG_LIKE"/>
    <property type="match status" value="1"/>
</dbReference>
<dbReference type="AlphaFoldDB" id="A0A1L8HTD6"/>
<dbReference type="PANTHER" id="PTHR14334">
    <property type="entry name" value="B-CELL ANTIGEN RECEPTOR COMPLEX-ASSOCIATED PROTEIN"/>
    <property type="match status" value="1"/>
</dbReference>
<dbReference type="SMART" id="SM00409">
    <property type="entry name" value="IG"/>
    <property type="match status" value="1"/>
</dbReference>
<dbReference type="KEGG" id="xla:108696360"/>
<proteinExistence type="predicted"/>
<accession>A0A1L8HTD6</accession>
<dbReference type="InterPro" id="IPR003599">
    <property type="entry name" value="Ig_sub"/>
</dbReference>
<dbReference type="GeneID" id="108696360"/>
<dbReference type="GO" id="GO:0009897">
    <property type="term" value="C:external side of plasma membrane"/>
    <property type="evidence" value="ECO:0007669"/>
    <property type="project" value="TreeGrafter"/>
</dbReference>
<protein>
    <submittedName>
        <fullName evidence="4">Uncharacterized protein LOC108696360 isoform X1</fullName>
    </submittedName>
</protein>